<proteinExistence type="predicted"/>
<dbReference type="EMBL" id="JAKIJS010000001">
    <property type="protein sequence ID" value="MCF6137883.1"/>
    <property type="molecule type" value="Genomic_DNA"/>
</dbReference>
<evidence type="ECO:0000313" key="2">
    <source>
        <dbReference type="EMBL" id="MCF6137883.1"/>
    </source>
</evidence>
<dbReference type="InterPro" id="IPR020372">
    <property type="entry name" value="Competence_ComGG"/>
</dbReference>
<keyword evidence="1" id="KW-1133">Transmembrane helix</keyword>
<dbReference type="RefSeq" id="WP_236333854.1">
    <property type="nucleotide sequence ID" value="NZ_JAKIJS010000001.1"/>
</dbReference>
<dbReference type="Pfam" id="PF14173">
    <property type="entry name" value="ComGG"/>
    <property type="match status" value="1"/>
</dbReference>
<accession>A0ABS9H221</accession>
<evidence type="ECO:0008006" key="4">
    <source>
        <dbReference type="Google" id="ProtNLM"/>
    </source>
</evidence>
<gene>
    <name evidence="2" type="ORF">L2716_09100</name>
</gene>
<dbReference type="Proteomes" id="UP001649381">
    <property type="component" value="Unassembled WGS sequence"/>
</dbReference>
<keyword evidence="1" id="KW-0472">Membrane</keyword>
<evidence type="ECO:0000256" key="1">
    <source>
        <dbReference type="SAM" id="Phobius"/>
    </source>
</evidence>
<keyword evidence="1" id="KW-0812">Transmembrane</keyword>
<keyword evidence="3" id="KW-1185">Reference proteome</keyword>
<feature type="transmembrane region" description="Helical" evidence="1">
    <location>
        <begin position="6"/>
        <end position="29"/>
    </location>
</feature>
<name>A0ABS9H221_9BACL</name>
<comment type="caution">
    <text evidence="2">The sequence shown here is derived from an EMBL/GenBank/DDBJ whole genome shotgun (WGS) entry which is preliminary data.</text>
</comment>
<sequence>MKQAGYMTALSVMLSFILVSVLVANIRILNSERALIETRMSWFQTNIMIQLAREELMDQLRANTLQSGDEGIFTYSNGKVSYYITEEQQGVFRIRFEAVGKRNGKGTSLLYYDYANQEVIQWVVV</sequence>
<evidence type="ECO:0000313" key="3">
    <source>
        <dbReference type="Proteomes" id="UP001649381"/>
    </source>
</evidence>
<organism evidence="2 3">
    <name type="scientific">Pseudalkalibacillus berkeleyi</name>
    <dbReference type="NCBI Taxonomy" id="1069813"/>
    <lineage>
        <taxon>Bacteria</taxon>
        <taxon>Bacillati</taxon>
        <taxon>Bacillota</taxon>
        <taxon>Bacilli</taxon>
        <taxon>Bacillales</taxon>
        <taxon>Fictibacillaceae</taxon>
        <taxon>Pseudalkalibacillus</taxon>
    </lineage>
</organism>
<protein>
    <recommendedName>
        <fullName evidence="4">Competence protein ComGG</fullName>
    </recommendedName>
</protein>
<reference evidence="2 3" key="1">
    <citation type="submission" date="2022-01" db="EMBL/GenBank/DDBJ databases">
        <title>Alkalihalobacillus sp. EGI L200015, a novel bacterium isolated from a salt lake sediment.</title>
        <authorList>
            <person name="Gao L."/>
            <person name="Fang B.-Z."/>
            <person name="Li W.-J."/>
        </authorList>
    </citation>
    <scope>NUCLEOTIDE SEQUENCE [LARGE SCALE GENOMIC DNA]</scope>
    <source>
        <strain evidence="2 3">KCTC 12718</strain>
    </source>
</reference>